<keyword evidence="3" id="KW-1185">Reference proteome</keyword>
<evidence type="ECO:0000313" key="2">
    <source>
        <dbReference type="EMBL" id="TKR71944.1"/>
    </source>
</evidence>
<dbReference type="Proteomes" id="UP000298663">
    <property type="component" value="Unassembled WGS sequence"/>
</dbReference>
<evidence type="ECO:0000256" key="1">
    <source>
        <dbReference type="SAM" id="Phobius"/>
    </source>
</evidence>
<keyword evidence="1" id="KW-0812">Transmembrane</keyword>
<dbReference type="AlphaFoldDB" id="A0A4U5MQR3"/>
<comment type="caution">
    <text evidence="2">The sequence shown here is derived from an EMBL/GenBank/DDBJ whole genome shotgun (WGS) entry which is preliminary data.</text>
</comment>
<keyword evidence="1" id="KW-1133">Transmembrane helix</keyword>
<feature type="transmembrane region" description="Helical" evidence="1">
    <location>
        <begin position="47"/>
        <end position="67"/>
    </location>
</feature>
<gene>
    <name evidence="2" type="ORF">L596_019472</name>
</gene>
<keyword evidence="1" id="KW-0472">Membrane</keyword>
<organism evidence="2 3">
    <name type="scientific">Steinernema carpocapsae</name>
    <name type="common">Entomopathogenic nematode</name>
    <dbReference type="NCBI Taxonomy" id="34508"/>
    <lineage>
        <taxon>Eukaryota</taxon>
        <taxon>Metazoa</taxon>
        <taxon>Ecdysozoa</taxon>
        <taxon>Nematoda</taxon>
        <taxon>Chromadorea</taxon>
        <taxon>Rhabditida</taxon>
        <taxon>Tylenchina</taxon>
        <taxon>Panagrolaimomorpha</taxon>
        <taxon>Strongyloidoidea</taxon>
        <taxon>Steinernematidae</taxon>
        <taxon>Steinernema</taxon>
    </lineage>
</organism>
<reference evidence="2 3" key="2">
    <citation type="journal article" date="2019" name="G3 (Bethesda)">
        <title>Hybrid Assembly of the Genome of the Entomopathogenic Nematode Steinernema carpocapsae Identifies the X-Chromosome.</title>
        <authorList>
            <person name="Serra L."/>
            <person name="Macchietto M."/>
            <person name="Macias-Munoz A."/>
            <person name="McGill C.J."/>
            <person name="Rodriguez I.M."/>
            <person name="Rodriguez B."/>
            <person name="Murad R."/>
            <person name="Mortazavi A."/>
        </authorList>
    </citation>
    <scope>NUCLEOTIDE SEQUENCE [LARGE SCALE GENOMIC DNA]</scope>
    <source>
        <strain evidence="2 3">ALL</strain>
    </source>
</reference>
<accession>A0A4U5MQR3</accession>
<feature type="transmembrane region" description="Helical" evidence="1">
    <location>
        <begin position="79"/>
        <end position="99"/>
    </location>
</feature>
<reference evidence="2 3" key="1">
    <citation type="journal article" date="2015" name="Genome Biol.">
        <title>Comparative genomics of Steinernema reveals deeply conserved gene regulatory networks.</title>
        <authorList>
            <person name="Dillman A.R."/>
            <person name="Macchietto M."/>
            <person name="Porter C.F."/>
            <person name="Rogers A."/>
            <person name="Williams B."/>
            <person name="Antoshechkin I."/>
            <person name="Lee M.M."/>
            <person name="Goodwin Z."/>
            <person name="Lu X."/>
            <person name="Lewis E.E."/>
            <person name="Goodrich-Blair H."/>
            <person name="Stock S.P."/>
            <person name="Adams B.J."/>
            <person name="Sternberg P.W."/>
            <person name="Mortazavi A."/>
        </authorList>
    </citation>
    <scope>NUCLEOTIDE SEQUENCE [LARGE SCALE GENOMIC DNA]</scope>
    <source>
        <strain evidence="2 3">ALL</strain>
    </source>
</reference>
<name>A0A4U5MQR3_STECR</name>
<protein>
    <submittedName>
        <fullName evidence="2">Uncharacterized protein</fullName>
    </submittedName>
</protein>
<proteinExistence type="predicted"/>
<evidence type="ECO:0000313" key="3">
    <source>
        <dbReference type="Proteomes" id="UP000298663"/>
    </source>
</evidence>
<dbReference type="EMBL" id="AZBU02000006">
    <property type="protein sequence ID" value="TKR71944.1"/>
    <property type="molecule type" value="Genomic_DNA"/>
</dbReference>
<sequence length="102" mass="11768">MVSSCWFDLRCDSRRLSALILQDSLCFRLCLILHEDRFGIIPLLTRFLVAGMRIEICLSFVLAFNRLKIICRLRYSDRIHEVLIGISWTIGAVVLITSFTSC</sequence>